<dbReference type="OrthoDB" id="417481at2759"/>
<accession>A0A8B7D3B6</accession>
<dbReference type="Proteomes" id="UP000228380">
    <property type="component" value="Unplaced"/>
</dbReference>
<name>A0A8B7D3B6_PHODC</name>
<evidence type="ECO:0000259" key="2">
    <source>
        <dbReference type="Pfam" id="PF04059"/>
    </source>
</evidence>
<organism evidence="3 4">
    <name type="scientific">Phoenix dactylifera</name>
    <name type="common">Date palm</name>
    <dbReference type="NCBI Taxonomy" id="42345"/>
    <lineage>
        <taxon>Eukaryota</taxon>
        <taxon>Viridiplantae</taxon>
        <taxon>Streptophyta</taxon>
        <taxon>Embryophyta</taxon>
        <taxon>Tracheophyta</taxon>
        <taxon>Spermatophyta</taxon>
        <taxon>Magnoliopsida</taxon>
        <taxon>Liliopsida</taxon>
        <taxon>Arecaceae</taxon>
        <taxon>Coryphoideae</taxon>
        <taxon>Phoeniceae</taxon>
        <taxon>Phoenix</taxon>
    </lineage>
</organism>
<evidence type="ECO:0000256" key="1">
    <source>
        <dbReference type="SAM" id="MobiDB-lite"/>
    </source>
</evidence>
<protein>
    <submittedName>
        <fullName evidence="4">Protein terminal ear1-like</fullName>
    </submittedName>
</protein>
<reference evidence="4" key="1">
    <citation type="submission" date="2025-08" db="UniProtKB">
        <authorList>
            <consortium name="RefSeq"/>
        </authorList>
    </citation>
    <scope>IDENTIFICATION</scope>
    <source>
        <tissue evidence="4">Young leaves</tissue>
    </source>
</reference>
<dbReference type="GO" id="GO:0003676">
    <property type="term" value="F:nucleic acid binding"/>
    <property type="evidence" value="ECO:0007669"/>
    <property type="project" value="InterPro"/>
</dbReference>
<dbReference type="AlphaFoldDB" id="A0A8B7D3B6"/>
<dbReference type="RefSeq" id="XP_008811936.2">
    <property type="nucleotide sequence ID" value="XM_008813714.2"/>
</dbReference>
<feature type="region of interest" description="Disordered" evidence="1">
    <location>
        <begin position="23"/>
        <end position="43"/>
    </location>
</feature>
<proteinExistence type="predicted"/>
<dbReference type="InterPro" id="IPR035979">
    <property type="entry name" value="RBD_domain_sf"/>
</dbReference>
<sequence>MASLNPNAPVYIPSPHLLSLESYYSPPPPPPPQHPSPSPSSYFQYNQTPYQNNAIYTSSPSPYVHDLCYYLSPQISFVCCYRKGFSYFQIPQPCPPRPLPHPAPLPPSCLKQPRGSLSPLIEEGEGKDKPQDHVVSAAQVKQEVEKKVVRKKASKGANGSKGFRVFASGSFTGKRVYVPKPPRCQGRLPPLLRRTKLTGDFEFKKVEPGPGDSKSDAKTTVMIKNLPNKFTTEKLMDILDKHCLRENEKVLSLKGEEKACDGVVKLADGEGATTLSEFDFLYLPIDFRSGSNLGYAFVNFTSSTAAWKLHDYLHHFEWKCFGSRKICEVTYARIQGLRELKNHFTSSVFLCNRDQYLPLCFQPSRNGFNQPEPECVGRRIHVASEVTK</sequence>
<dbReference type="SUPFAM" id="SSF54928">
    <property type="entry name" value="RNA-binding domain, RBD"/>
    <property type="match status" value="1"/>
</dbReference>
<feature type="domain" description="Mei2-like C-terminal RNA recognition motif" evidence="2">
    <location>
        <begin position="276"/>
        <end position="344"/>
    </location>
</feature>
<evidence type="ECO:0000313" key="4">
    <source>
        <dbReference type="RefSeq" id="XP_008811936.2"/>
    </source>
</evidence>
<dbReference type="GeneID" id="103722959"/>
<dbReference type="KEGG" id="pda:103722959"/>
<dbReference type="InterPro" id="IPR012677">
    <property type="entry name" value="Nucleotide-bd_a/b_plait_sf"/>
</dbReference>
<feature type="compositionally biased region" description="Pro residues" evidence="1">
    <location>
        <begin position="25"/>
        <end position="38"/>
    </location>
</feature>
<keyword evidence="3" id="KW-1185">Reference proteome</keyword>
<dbReference type="InterPro" id="IPR007201">
    <property type="entry name" value="Mei2-like_Rrm_C"/>
</dbReference>
<dbReference type="Pfam" id="PF04059">
    <property type="entry name" value="RRM_2"/>
    <property type="match status" value="1"/>
</dbReference>
<gene>
    <name evidence="4" type="primary">LOC103722959</name>
</gene>
<evidence type="ECO:0000313" key="3">
    <source>
        <dbReference type="Proteomes" id="UP000228380"/>
    </source>
</evidence>
<dbReference type="Gene3D" id="3.30.70.330">
    <property type="match status" value="1"/>
</dbReference>